<dbReference type="Pfam" id="PF08449">
    <property type="entry name" value="UAA"/>
    <property type="match status" value="1"/>
</dbReference>
<dbReference type="GO" id="GO:0000139">
    <property type="term" value="C:Golgi membrane"/>
    <property type="evidence" value="ECO:0007669"/>
    <property type="project" value="TreeGrafter"/>
</dbReference>
<accession>A0A836CEU6</accession>
<comment type="caution">
    <text evidence="7">The sequence shown here is derived from an EMBL/GenBank/DDBJ whole genome shotgun (WGS) entry which is preliminary data.</text>
</comment>
<dbReference type="GO" id="GO:0005789">
    <property type="term" value="C:endoplasmic reticulum membrane"/>
    <property type="evidence" value="ECO:0007669"/>
    <property type="project" value="TreeGrafter"/>
</dbReference>
<evidence type="ECO:0000313" key="7">
    <source>
        <dbReference type="EMBL" id="KAG5182573.1"/>
    </source>
</evidence>
<evidence type="ECO:0000256" key="6">
    <source>
        <dbReference type="SAM" id="Phobius"/>
    </source>
</evidence>
<keyword evidence="2" id="KW-0813">Transport</keyword>
<proteinExistence type="predicted"/>
<evidence type="ECO:0000256" key="4">
    <source>
        <dbReference type="ARBA" id="ARBA00022989"/>
    </source>
</evidence>
<feature type="transmembrane region" description="Helical" evidence="6">
    <location>
        <begin position="173"/>
        <end position="190"/>
    </location>
</feature>
<comment type="subcellular location">
    <subcellularLocation>
        <location evidence="1">Membrane</location>
        <topology evidence="1">Multi-pass membrane protein</topology>
    </subcellularLocation>
</comment>
<feature type="transmembrane region" description="Helical" evidence="6">
    <location>
        <begin position="210"/>
        <end position="234"/>
    </location>
</feature>
<feature type="transmembrane region" description="Helical" evidence="6">
    <location>
        <begin position="328"/>
        <end position="347"/>
    </location>
</feature>
<feature type="transmembrane region" description="Helical" evidence="6">
    <location>
        <begin position="405"/>
        <end position="423"/>
    </location>
</feature>
<feature type="transmembrane region" description="Helical" evidence="6">
    <location>
        <begin position="430"/>
        <end position="450"/>
    </location>
</feature>
<dbReference type="InterPro" id="IPR013657">
    <property type="entry name" value="SCL35B1-4/HUT1"/>
</dbReference>
<evidence type="ECO:0000256" key="5">
    <source>
        <dbReference type="ARBA" id="ARBA00023136"/>
    </source>
</evidence>
<organism evidence="7 8">
    <name type="scientific">Tribonema minus</name>
    <dbReference type="NCBI Taxonomy" id="303371"/>
    <lineage>
        <taxon>Eukaryota</taxon>
        <taxon>Sar</taxon>
        <taxon>Stramenopiles</taxon>
        <taxon>Ochrophyta</taxon>
        <taxon>PX clade</taxon>
        <taxon>Xanthophyceae</taxon>
        <taxon>Tribonematales</taxon>
        <taxon>Tribonemataceae</taxon>
        <taxon>Tribonema</taxon>
    </lineage>
</organism>
<dbReference type="PANTHER" id="PTHR10778">
    <property type="entry name" value="SOLUTE CARRIER FAMILY 35 MEMBER B"/>
    <property type="match status" value="1"/>
</dbReference>
<keyword evidence="5 6" id="KW-0472">Membrane</keyword>
<reference evidence="7" key="1">
    <citation type="submission" date="2021-02" db="EMBL/GenBank/DDBJ databases">
        <title>First Annotated Genome of the Yellow-green Alga Tribonema minus.</title>
        <authorList>
            <person name="Mahan K.M."/>
        </authorList>
    </citation>
    <scope>NUCLEOTIDE SEQUENCE</scope>
    <source>
        <strain evidence="7">UTEX B ZZ1240</strain>
    </source>
</reference>
<dbReference type="GO" id="GO:0046964">
    <property type="term" value="F:3'-phosphoadenosine 5'-phosphosulfate transmembrane transporter activity"/>
    <property type="evidence" value="ECO:0007669"/>
    <property type="project" value="TreeGrafter"/>
</dbReference>
<evidence type="ECO:0000256" key="1">
    <source>
        <dbReference type="ARBA" id="ARBA00004141"/>
    </source>
</evidence>
<sequence>MQQHASLLLRRLQGVQNFVSDPTAISGTGAGAGLLASDPAAGDILFELATNFLLYTALVLITYLVVKLYVESSPDNPLFDEEVSYGRLPSTHSGVDLKPCSVQWSPTCTDSAGNRAAVAAAPSDLWFAVARCPAARTKGGPMQPPSRRRSLLDFEEAADDEVLPPRSEVIKKLAGLGLGLNVTFVLWGVLQERILKMEYGQGDFFTYRQAARFYGLVFTNRALGLLFSGGMLYYTRPTWSKALAYEYSLPSVTNMLSSWCQYEALKFVTFPTQVLSKAFKIAPIMLMGRMLGNKSYPLYDYCVAGTIGLGVALFVTSSEGLRLGADSFGQQGAVGCGIMLLGLYLVFDSFTSQWQSRMFTKHRDLSPIQMMFVMNAFSTVFSLVTLVHAGELVPFFNFVGAHPEIHLHFIAFSLLSTVGQLLIFHTIRSFGAVVFAIIMTVRIALSILVSCLMYDHAITEMGSLGMILVFCAVSYRIQRKMQGQRLVKWRGIDDSKAPEVIHEWHEHLDF</sequence>
<feature type="transmembrane region" description="Helical" evidence="6">
    <location>
        <begin position="456"/>
        <end position="475"/>
    </location>
</feature>
<dbReference type="EMBL" id="JAFCMP010000235">
    <property type="protein sequence ID" value="KAG5182573.1"/>
    <property type="molecule type" value="Genomic_DNA"/>
</dbReference>
<gene>
    <name evidence="7" type="ORF">JKP88DRAFT_164453</name>
</gene>
<feature type="transmembrane region" description="Helical" evidence="6">
    <location>
        <begin position="368"/>
        <end position="390"/>
    </location>
</feature>
<keyword evidence="8" id="KW-1185">Reference proteome</keyword>
<keyword evidence="3 6" id="KW-0812">Transmembrane</keyword>
<protein>
    <submittedName>
        <fullName evidence="7">UAA transporter family-domain-containing protein</fullName>
    </submittedName>
</protein>
<evidence type="ECO:0000256" key="3">
    <source>
        <dbReference type="ARBA" id="ARBA00022692"/>
    </source>
</evidence>
<keyword evidence="4 6" id="KW-1133">Transmembrane helix</keyword>
<evidence type="ECO:0000313" key="8">
    <source>
        <dbReference type="Proteomes" id="UP000664859"/>
    </source>
</evidence>
<evidence type="ECO:0000256" key="2">
    <source>
        <dbReference type="ARBA" id="ARBA00022448"/>
    </source>
</evidence>
<dbReference type="PANTHER" id="PTHR10778:SF13">
    <property type="entry name" value="ADENOSINE 3'-PHOSPHO 5'-PHOSPHOSULFATE TRANSPORTER 1"/>
    <property type="match status" value="1"/>
</dbReference>
<feature type="transmembrane region" description="Helical" evidence="6">
    <location>
        <begin position="298"/>
        <end position="316"/>
    </location>
</feature>
<dbReference type="OrthoDB" id="10035043at2759"/>
<dbReference type="AlphaFoldDB" id="A0A836CEU6"/>
<name>A0A836CEU6_9STRA</name>
<dbReference type="Proteomes" id="UP000664859">
    <property type="component" value="Unassembled WGS sequence"/>
</dbReference>
<feature type="transmembrane region" description="Helical" evidence="6">
    <location>
        <begin position="52"/>
        <end position="70"/>
    </location>
</feature>